<protein>
    <submittedName>
        <fullName evidence="1">Uncharacterized protein</fullName>
    </submittedName>
</protein>
<reference evidence="1" key="1">
    <citation type="submission" date="2022-07" db="EMBL/GenBank/DDBJ databases">
        <title>Genome analysis of Parmales, a sister group of diatoms, reveals the evolutionary specialization of diatoms from phago-mixotrophs to photoautotrophs.</title>
        <authorList>
            <person name="Ban H."/>
            <person name="Sato S."/>
            <person name="Yoshikawa S."/>
            <person name="Kazumasa Y."/>
            <person name="Nakamura Y."/>
            <person name="Ichinomiya M."/>
            <person name="Saitoh K."/>
            <person name="Sato N."/>
            <person name="Blanc-Mathieu R."/>
            <person name="Endo H."/>
            <person name="Kuwata A."/>
            <person name="Ogata H."/>
        </authorList>
    </citation>
    <scope>NUCLEOTIDE SEQUENCE</scope>
</reference>
<proteinExistence type="predicted"/>
<dbReference type="AlphaFoldDB" id="A0A9W7DP27"/>
<keyword evidence="2" id="KW-1185">Reference proteome</keyword>
<comment type="caution">
    <text evidence="1">The sequence shown here is derived from an EMBL/GenBank/DDBJ whole genome shotgun (WGS) entry which is preliminary data.</text>
</comment>
<gene>
    <name evidence="1" type="ORF">TrRE_jg12037</name>
</gene>
<evidence type="ECO:0000313" key="2">
    <source>
        <dbReference type="Proteomes" id="UP001165082"/>
    </source>
</evidence>
<dbReference type="EMBL" id="BRXZ01003221">
    <property type="protein sequence ID" value="GMH50118.1"/>
    <property type="molecule type" value="Genomic_DNA"/>
</dbReference>
<evidence type="ECO:0000313" key="1">
    <source>
        <dbReference type="EMBL" id="GMH50118.1"/>
    </source>
</evidence>
<name>A0A9W7DP27_9STRA</name>
<organism evidence="1 2">
    <name type="scientific">Triparma retinervis</name>
    <dbReference type="NCBI Taxonomy" id="2557542"/>
    <lineage>
        <taxon>Eukaryota</taxon>
        <taxon>Sar</taxon>
        <taxon>Stramenopiles</taxon>
        <taxon>Ochrophyta</taxon>
        <taxon>Bolidophyceae</taxon>
        <taxon>Parmales</taxon>
        <taxon>Triparmaceae</taxon>
        <taxon>Triparma</taxon>
    </lineage>
</organism>
<dbReference type="Proteomes" id="UP001165082">
    <property type="component" value="Unassembled WGS sequence"/>
</dbReference>
<dbReference type="OrthoDB" id="10477423at2759"/>
<accession>A0A9W7DP27</accession>
<sequence>MTSNTTQGSSTSLPTELLVTIASFLNHSDLISISIPGVRINSRTLNTNLLHSNPLTFPLQPEIDNPVGTLHLVRGSQLISTPRATANSSPDLLQVGSFQNHSNTYSPCLWQIFNFAPKTSGVGAEGSVQLSRRVTFSFKDQGWGNLKGFVYVRPLASLPSIDLPVDAGRLRAIARDLPDDYAIFPRPDGGPGATVGRYGEFLGAEQGREDRKTNPERYRHAVGPAGHSWGEAEIDLPEGEGGREQMWGVFVGIGGGGGHGLEIKDFKVEVVEAAADQG</sequence>